<keyword evidence="4 8" id="KW-0175">Coiled coil</keyword>
<dbReference type="Proteomes" id="UP000391919">
    <property type="component" value="Unassembled WGS sequence"/>
</dbReference>
<feature type="topological domain" description="Cytoplasmic" evidence="8">
    <location>
        <begin position="23"/>
        <end position="566"/>
    </location>
</feature>
<comment type="subcellular location">
    <subcellularLocation>
        <location evidence="8">Cell membrane</location>
        <topology evidence="8">Single-pass membrane protein</topology>
    </subcellularLocation>
    <text evidence="8">Colocalized with FtsZ to the nascent septal site.</text>
</comment>
<keyword evidence="10" id="KW-1185">Reference proteome</keyword>
<name>A0A5J4JGI8_9BACI</name>
<evidence type="ECO:0000256" key="3">
    <source>
        <dbReference type="ARBA" id="ARBA00022989"/>
    </source>
</evidence>
<dbReference type="GO" id="GO:0000917">
    <property type="term" value="P:division septum assembly"/>
    <property type="evidence" value="ECO:0007669"/>
    <property type="project" value="UniProtKB-KW"/>
</dbReference>
<dbReference type="GO" id="GO:0005940">
    <property type="term" value="C:septin ring"/>
    <property type="evidence" value="ECO:0007669"/>
    <property type="project" value="InterPro"/>
</dbReference>
<sequence length="566" mass="65785">MMYGIIGAIVLLLILLIYGFIIRRQFYKEIDRLEAWKIDIMNRPVIEELGKVKQLNMTGETEELFERWRKNWEDLLNDELPAVEEKLFEIEEHTDKYRFKRAKEVQAETEAFLNDAELKIKNILVELHELIDAEKQSRQEMEETGKVFKEIKKQLLTHRHTYGKAIKNLDLKTDALAAKFDRYGELTEAGNYLEAKKLADELKAEVKKLQEDTRKIPDLLAETGSLLPMQLAELTEGYKEMAAQGFVLDHLQFDEEMKDIKEKLASYHQKLEMADTGGVEEGIQSLKERIDTIYDILEKEAYAKNYVLLNYRKVKEQLDEIQGENSRLKHETESIRQTYQLQQENMAVPDELEKQIEKLAKRFAVLEAKIPENQSIYSVLSEQLKEIEGQIEKLQDDQETFTEYLQSLRKDEMEARGKIAALRRQIQEMRRQVGRSNVPGLPESYREQFEAARKAIRETAESLDAKPLNMETVNRHLAEAESTVSGLEKSTKELLENVVLAEKVIQYGNRYRAKYKKVADGLQRAEDAFRSYNYQAALEEAATTVESVEPGALKKIEKMLETEETL</sequence>
<keyword evidence="8" id="KW-1003">Cell membrane</keyword>
<evidence type="ECO:0000313" key="10">
    <source>
        <dbReference type="Proteomes" id="UP000391919"/>
    </source>
</evidence>
<dbReference type="AlphaFoldDB" id="A0A5J4JGI8"/>
<evidence type="ECO:0000256" key="1">
    <source>
        <dbReference type="ARBA" id="ARBA00022618"/>
    </source>
</evidence>
<comment type="caution">
    <text evidence="9">The sequence shown here is derived from an EMBL/GenBank/DDBJ whole genome shotgun (WGS) entry which is preliminary data.</text>
</comment>
<evidence type="ECO:0000256" key="7">
    <source>
        <dbReference type="ARBA" id="ARBA00023306"/>
    </source>
</evidence>
<feature type="coiled-coil region" evidence="8">
    <location>
        <begin position="377"/>
        <end position="497"/>
    </location>
</feature>
<dbReference type="InterPro" id="IPR010379">
    <property type="entry name" value="EzrA"/>
</dbReference>
<comment type="similarity">
    <text evidence="8">Belongs to the EzrA family.</text>
</comment>
<evidence type="ECO:0000256" key="5">
    <source>
        <dbReference type="ARBA" id="ARBA00023136"/>
    </source>
</evidence>
<keyword evidence="6 8" id="KW-0717">Septation</keyword>
<evidence type="ECO:0000256" key="2">
    <source>
        <dbReference type="ARBA" id="ARBA00022692"/>
    </source>
</evidence>
<dbReference type="Pfam" id="PF06160">
    <property type="entry name" value="EzrA"/>
    <property type="match status" value="1"/>
</dbReference>
<evidence type="ECO:0000256" key="8">
    <source>
        <dbReference type="HAMAP-Rule" id="MF_00728"/>
    </source>
</evidence>
<keyword evidence="7 8" id="KW-0131">Cell cycle</keyword>
<dbReference type="RefSeq" id="WP_151679363.1">
    <property type="nucleotide sequence ID" value="NZ_BKZP01000007.1"/>
</dbReference>
<keyword evidence="2 8" id="KW-0812">Transmembrane</keyword>
<comment type="function">
    <text evidence="8">Negative regulator of FtsZ ring formation; modulates the frequency and position of FtsZ ring formation. Inhibits FtsZ ring formation at polar sites. Interacts either with FtsZ or with one of its binding partners to promote depolymerization.</text>
</comment>
<feature type="topological domain" description="Extracellular" evidence="8">
    <location>
        <begin position="1"/>
        <end position="3"/>
    </location>
</feature>
<organism evidence="9 10">
    <name type="scientific">Weizmannia acidilactici</name>
    <dbReference type="NCBI Taxonomy" id="2607726"/>
    <lineage>
        <taxon>Bacteria</taxon>
        <taxon>Bacillati</taxon>
        <taxon>Bacillota</taxon>
        <taxon>Bacilli</taxon>
        <taxon>Bacillales</taxon>
        <taxon>Bacillaceae</taxon>
        <taxon>Heyndrickxia</taxon>
    </lineage>
</organism>
<dbReference type="EMBL" id="BKZQ01000006">
    <property type="protein sequence ID" value="GER69448.1"/>
    <property type="molecule type" value="Genomic_DNA"/>
</dbReference>
<evidence type="ECO:0000256" key="6">
    <source>
        <dbReference type="ARBA" id="ARBA00023210"/>
    </source>
</evidence>
<evidence type="ECO:0000256" key="4">
    <source>
        <dbReference type="ARBA" id="ARBA00023054"/>
    </source>
</evidence>
<dbReference type="NCBIfam" id="NF003413">
    <property type="entry name" value="PRK04778.1-7"/>
    <property type="match status" value="1"/>
</dbReference>
<reference evidence="9 10" key="1">
    <citation type="submission" date="2019-09" db="EMBL/GenBank/DDBJ databases">
        <title>Draft genome sequence of Bacillus sp. JC-7.</title>
        <authorList>
            <person name="Tanaka N."/>
            <person name="Shiwa Y."/>
            <person name="Fujita N."/>
            <person name="Tanasupawat S."/>
        </authorList>
    </citation>
    <scope>NUCLEOTIDE SEQUENCE [LARGE SCALE GENOMIC DNA]</scope>
    <source>
        <strain evidence="9 10">JC-7</strain>
    </source>
</reference>
<keyword evidence="5 8" id="KW-0472">Membrane</keyword>
<keyword evidence="1 8" id="KW-0132">Cell division</keyword>
<protein>
    <recommendedName>
        <fullName evidence="8">Septation ring formation regulator EzrA</fullName>
    </recommendedName>
</protein>
<accession>A0A5J4JGI8</accession>
<dbReference type="GO" id="GO:0005886">
    <property type="term" value="C:plasma membrane"/>
    <property type="evidence" value="ECO:0007669"/>
    <property type="project" value="UniProtKB-SubCell"/>
</dbReference>
<feature type="coiled-coil region" evidence="8">
    <location>
        <begin position="113"/>
        <end position="144"/>
    </location>
</feature>
<gene>
    <name evidence="8 9" type="primary">ezrA</name>
    <name evidence="9" type="ORF">BpJC7_07510</name>
</gene>
<dbReference type="HAMAP" id="MF_00728">
    <property type="entry name" value="EzrA"/>
    <property type="match status" value="1"/>
</dbReference>
<proteinExistence type="inferred from homology"/>
<dbReference type="GO" id="GO:0000921">
    <property type="term" value="P:septin ring assembly"/>
    <property type="evidence" value="ECO:0007669"/>
    <property type="project" value="InterPro"/>
</dbReference>
<feature type="coiled-coil region" evidence="8">
    <location>
        <begin position="311"/>
        <end position="338"/>
    </location>
</feature>
<keyword evidence="3 8" id="KW-1133">Transmembrane helix</keyword>
<evidence type="ECO:0000313" key="9">
    <source>
        <dbReference type="EMBL" id="GER69448.1"/>
    </source>
</evidence>